<name>A0A5B7EN77_PORTR</name>
<accession>A0A5B7EN77</accession>
<proteinExistence type="predicted"/>
<evidence type="ECO:0000313" key="1">
    <source>
        <dbReference type="EMBL" id="MPC34619.1"/>
    </source>
</evidence>
<protein>
    <submittedName>
        <fullName evidence="1">Uncharacterized protein</fullName>
    </submittedName>
</protein>
<gene>
    <name evidence="1" type="ORF">E2C01_028013</name>
</gene>
<organism evidence="1 2">
    <name type="scientific">Portunus trituberculatus</name>
    <name type="common">Swimming crab</name>
    <name type="synonym">Neptunus trituberculatus</name>
    <dbReference type="NCBI Taxonomy" id="210409"/>
    <lineage>
        <taxon>Eukaryota</taxon>
        <taxon>Metazoa</taxon>
        <taxon>Ecdysozoa</taxon>
        <taxon>Arthropoda</taxon>
        <taxon>Crustacea</taxon>
        <taxon>Multicrustacea</taxon>
        <taxon>Malacostraca</taxon>
        <taxon>Eumalacostraca</taxon>
        <taxon>Eucarida</taxon>
        <taxon>Decapoda</taxon>
        <taxon>Pleocyemata</taxon>
        <taxon>Brachyura</taxon>
        <taxon>Eubrachyura</taxon>
        <taxon>Portunoidea</taxon>
        <taxon>Portunidae</taxon>
        <taxon>Portuninae</taxon>
        <taxon>Portunus</taxon>
    </lineage>
</organism>
<comment type="caution">
    <text evidence="1">The sequence shown here is derived from an EMBL/GenBank/DDBJ whole genome shotgun (WGS) entry which is preliminary data.</text>
</comment>
<sequence>MAMVERCVAAVSRPCLCDTPLRDLAGAWWTIGTRLKQMGSKQRLPVTLAWGLTAAGGRERERVQQNEQMGRTEF</sequence>
<dbReference type="AlphaFoldDB" id="A0A5B7EN77"/>
<dbReference type="EMBL" id="VSRR010003092">
    <property type="protein sequence ID" value="MPC34619.1"/>
    <property type="molecule type" value="Genomic_DNA"/>
</dbReference>
<evidence type="ECO:0000313" key="2">
    <source>
        <dbReference type="Proteomes" id="UP000324222"/>
    </source>
</evidence>
<dbReference type="Proteomes" id="UP000324222">
    <property type="component" value="Unassembled WGS sequence"/>
</dbReference>
<keyword evidence="2" id="KW-1185">Reference proteome</keyword>
<reference evidence="1 2" key="1">
    <citation type="submission" date="2019-05" db="EMBL/GenBank/DDBJ databases">
        <title>Another draft genome of Portunus trituberculatus and its Hox gene families provides insights of decapod evolution.</title>
        <authorList>
            <person name="Jeong J.-H."/>
            <person name="Song I."/>
            <person name="Kim S."/>
            <person name="Choi T."/>
            <person name="Kim D."/>
            <person name="Ryu S."/>
            <person name="Kim W."/>
        </authorList>
    </citation>
    <scope>NUCLEOTIDE SEQUENCE [LARGE SCALE GENOMIC DNA]</scope>
    <source>
        <tissue evidence="1">Muscle</tissue>
    </source>
</reference>